<evidence type="ECO:0000259" key="3">
    <source>
        <dbReference type="PROSITE" id="PS50958"/>
    </source>
</evidence>
<proteinExistence type="predicted"/>
<evidence type="ECO:0000256" key="2">
    <source>
        <dbReference type="SAM" id="Phobius"/>
    </source>
</evidence>
<keyword evidence="5" id="KW-1185">Reference proteome</keyword>
<organism evidence="4 5">
    <name type="scientific">Folsomia candida</name>
    <name type="common">Springtail</name>
    <dbReference type="NCBI Taxonomy" id="158441"/>
    <lineage>
        <taxon>Eukaryota</taxon>
        <taxon>Metazoa</taxon>
        <taxon>Ecdysozoa</taxon>
        <taxon>Arthropoda</taxon>
        <taxon>Hexapoda</taxon>
        <taxon>Collembola</taxon>
        <taxon>Entomobryomorpha</taxon>
        <taxon>Isotomoidea</taxon>
        <taxon>Isotomidae</taxon>
        <taxon>Proisotominae</taxon>
        <taxon>Folsomia</taxon>
    </lineage>
</organism>
<reference evidence="4 5" key="1">
    <citation type="submission" date="2015-12" db="EMBL/GenBank/DDBJ databases">
        <title>The genome of Folsomia candida.</title>
        <authorList>
            <person name="Faddeeva A."/>
            <person name="Derks M.F."/>
            <person name="Anvar Y."/>
            <person name="Smit S."/>
            <person name="Van Straalen N."/>
            <person name="Roelofs D."/>
        </authorList>
    </citation>
    <scope>NUCLEOTIDE SEQUENCE [LARGE SCALE GENOMIC DNA]</scope>
    <source>
        <strain evidence="4 5">VU population</strain>
        <tissue evidence="4">Whole body</tissue>
    </source>
</reference>
<accession>A0A226F394</accession>
<feature type="transmembrane region" description="Helical" evidence="2">
    <location>
        <begin position="21"/>
        <end position="41"/>
    </location>
</feature>
<name>A0A226F394_FOLCA</name>
<keyword evidence="2" id="KW-0812">Transmembrane</keyword>
<evidence type="ECO:0000313" key="5">
    <source>
        <dbReference type="Proteomes" id="UP000198287"/>
    </source>
</evidence>
<dbReference type="AlphaFoldDB" id="A0A226F394"/>
<feature type="domain" description="SMB" evidence="3">
    <location>
        <begin position="59"/>
        <end position="106"/>
    </location>
</feature>
<sequence length="198" mass="22160">MRKSKSSCKYNPIPMATISDSTFFVILLVSCLVVNIGGQYLPAFYGPFADIQGDYCAARIGGCCPGRIDDCSVPILGTLCYCDRFCNRTDNPDCCPDYFSACMGMHIIKPPEEVVKLPRCFQNGHFVEYGSSVKINCNQCKCDKNPSDPTKFELLCERDTCMIDGTLIQAINEGDYSWSAGNYSDFWGRKLSRILLFY</sequence>
<dbReference type="OMA" id="NMNEMHV"/>
<dbReference type="InterPro" id="IPR001212">
    <property type="entry name" value="Somatomedin_B_dom"/>
</dbReference>
<gene>
    <name evidence="4" type="ORF">Fcan01_03747</name>
</gene>
<dbReference type="PROSITE" id="PS51257">
    <property type="entry name" value="PROKAR_LIPOPROTEIN"/>
    <property type="match status" value="1"/>
</dbReference>
<comment type="caution">
    <text evidence="4">The sequence shown here is derived from an EMBL/GenBank/DDBJ whole genome shotgun (WGS) entry which is preliminary data.</text>
</comment>
<dbReference type="Proteomes" id="UP000198287">
    <property type="component" value="Unassembled WGS sequence"/>
</dbReference>
<evidence type="ECO:0000256" key="1">
    <source>
        <dbReference type="ARBA" id="ARBA00023157"/>
    </source>
</evidence>
<dbReference type="PROSITE" id="PS50958">
    <property type="entry name" value="SMB_2"/>
    <property type="match status" value="1"/>
</dbReference>
<keyword evidence="2" id="KW-1133">Transmembrane helix</keyword>
<dbReference type="EMBL" id="LNIX01000001">
    <property type="protein sequence ID" value="OXA64253.1"/>
    <property type="molecule type" value="Genomic_DNA"/>
</dbReference>
<evidence type="ECO:0000313" key="4">
    <source>
        <dbReference type="EMBL" id="OXA64253.1"/>
    </source>
</evidence>
<dbReference type="OrthoDB" id="3789175at2759"/>
<protein>
    <submittedName>
        <fullName evidence="4">Tubulointerstitial nephritis antigen-like</fullName>
    </submittedName>
</protein>
<keyword evidence="1" id="KW-1015">Disulfide bond</keyword>
<keyword evidence="2" id="KW-0472">Membrane</keyword>